<organism evidence="1 2">
    <name type="scientific">Parasphingorhabdus cellanae</name>
    <dbReference type="NCBI Taxonomy" id="2806553"/>
    <lineage>
        <taxon>Bacteria</taxon>
        <taxon>Pseudomonadati</taxon>
        <taxon>Pseudomonadota</taxon>
        <taxon>Alphaproteobacteria</taxon>
        <taxon>Sphingomonadales</taxon>
        <taxon>Sphingomonadaceae</taxon>
        <taxon>Parasphingorhabdus</taxon>
    </lineage>
</organism>
<evidence type="ECO:0000313" key="1">
    <source>
        <dbReference type="EMBL" id="QTD57503.1"/>
    </source>
</evidence>
<dbReference type="Proteomes" id="UP000663923">
    <property type="component" value="Chromosome"/>
</dbReference>
<sequence length="180" mass="19404">MTASSPLPQPELSKIIKLSEIGSSALTGTIVADDEERQALAKRFDLPSIESITSEYRLAAKEHEISFTGTIQSSLHQACAISGQPFPVQIDEIFNIIFVEKTEIPASDEEIELAPEDCDVIEYDAAQIDLGEAIAQTLYLALDPYPRGPDADRAAEKNGLKSEEEAGPFGALAALKDKLG</sequence>
<gene>
    <name evidence="1" type="ORF">J4G78_08285</name>
</gene>
<dbReference type="InterPro" id="IPR003772">
    <property type="entry name" value="YceD"/>
</dbReference>
<dbReference type="RefSeq" id="WP_207990017.1">
    <property type="nucleotide sequence ID" value="NZ_CP071794.1"/>
</dbReference>
<protein>
    <submittedName>
        <fullName evidence="1">DUF177 domain-containing protein</fullName>
    </submittedName>
</protein>
<dbReference type="Pfam" id="PF02620">
    <property type="entry name" value="YceD"/>
    <property type="match status" value="1"/>
</dbReference>
<proteinExistence type="predicted"/>
<dbReference type="EMBL" id="CP071794">
    <property type="protein sequence ID" value="QTD57503.1"/>
    <property type="molecule type" value="Genomic_DNA"/>
</dbReference>
<name>A0ABX7T7B0_9SPHN</name>
<keyword evidence="2" id="KW-1185">Reference proteome</keyword>
<accession>A0ABX7T7B0</accession>
<reference evidence="1 2" key="1">
    <citation type="submission" date="2021-03" db="EMBL/GenBank/DDBJ databases">
        <title>Complete genome of Parasphingorhabdus_sp.JHSY0214.</title>
        <authorList>
            <person name="Yoo J.H."/>
            <person name="Bae J.W."/>
        </authorList>
    </citation>
    <scope>NUCLEOTIDE SEQUENCE [LARGE SCALE GENOMIC DNA]</scope>
    <source>
        <strain evidence="1 2">JHSY0214</strain>
    </source>
</reference>
<evidence type="ECO:0000313" key="2">
    <source>
        <dbReference type="Proteomes" id="UP000663923"/>
    </source>
</evidence>